<sequence length="162" mass="17505">MACRPTVWALVGDIDRRSNSAGKNSMANVTLSAVKLSLGFSVRAETFGLKLVANSALLCSSIQGNKACVHLFSYSLKVICWIENGNEVVGSSLEIVLVVLALSRSISGGWHVCGFHLGRAVASWKPAWQEGNWPKIAMEGLQWIQLLVGDGRVCLSSSSYFF</sequence>
<proteinExistence type="predicted"/>
<dbReference type="EMBL" id="JADCNM010000001">
    <property type="protein sequence ID" value="KAG0503583.1"/>
    <property type="molecule type" value="Genomic_DNA"/>
</dbReference>
<dbReference type="Proteomes" id="UP000639772">
    <property type="component" value="Chromosome 1"/>
</dbReference>
<comment type="caution">
    <text evidence="1">The sequence shown here is derived from an EMBL/GenBank/DDBJ whole genome shotgun (WGS) entry which is preliminary data.</text>
</comment>
<name>A0A835SH39_VANPL</name>
<protein>
    <submittedName>
        <fullName evidence="1">Uncharacterized protein</fullName>
    </submittedName>
</protein>
<accession>A0A835SH39</accession>
<reference evidence="1 2" key="1">
    <citation type="journal article" date="2020" name="Nat. Food">
        <title>A phased Vanilla planifolia genome enables genetic improvement of flavour and production.</title>
        <authorList>
            <person name="Hasing T."/>
            <person name="Tang H."/>
            <person name="Brym M."/>
            <person name="Khazi F."/>
            <person name="Huang T."/>
            <person name="Chambers A.H."/>
        </authorList>
    </citation>
    <scope>NUCLEOTIDE SEQUENCE [LARGE SCALE GENOMIC DNA]</scope>
    <source>
        <tissue evidence="1">Leaf</tissue>
    </source>
</reference>
<evidence type="ECO:0000313" key="2">
    <source>
        <dbReference type="Proteomes" id="UP000639772"/>
    </source>
</evidence>
<organism evidence="1 2">
    <name type="scientific">Vanilla planifolia</name>
    <name type="common">Vanilla</name>
    <dbReference type="NCBI Taxonomy" id="51239"/>
    <lineage>
        <taxon>Eukaryota</taxon>
        <taxon>Viridiplantae</taxon>
        <taxon>Streptophyta</taxon>
        <taxon>Embryophyta</taxon>
        <taxon>Tracheophyta</taxon>
        <taxon>Spermatophyta</taxon>
        <taxon>Magnoliopsida</taxon>
        <taxon>Liliopsida</taxon>
        <taxon>Asparagales</taxon>
        <taxon>Orchidaceae</taxon>
        <taxon>Vanilloideae</taxon>
        <taxon>Vanilleae</taxon>
        <taxon>Vanilla</taxon>
    </lineage>
</organism>
<dbReference type="AlphaFoldDB" id="A0A835SH39"/>
<gene>
    <name evidence="1" type="ORF">HPP92_003655</name>
</gene>
<evidence type="ECO:0000313" key="1">
    <source>
        <dbReference type="EMBL" id="KAG0503583.1"/>
    </source>
</evidence>